<comment type="function">
    <text evidence="1">Neddylation of cullins play an essential role in the regulation of SCF-type complexes activity.</text>
</comment>
<evidence type="ECO:0000256" key="1">
    <source>
        <dbReference type="RuleBase" id="RU410713"/>
    </source>
</evidence>
<proteinExistence type="evidence at transcript level"/>
<dbReference type="GO" id="GO:0045116">
    <property type="term" value="P:protein neddylation"/>
    <property type="evidence" value="ECO:0007669"/>
    <property type="project" value="TreeGrafter"/>
</dbReference>
<dbReference type="SUPFAM" id="SSF47473">
    <property type="entry name" value="EF-hand"/>
    <property type="match status" value="1"/>
</dbReference>
<dbReference type="PANTHER" id="PTHR12281">
    <property type="entry name" value="RP42 RELATED"/>
    <property type="match status" value="1"/>
</dbReference>
<dbReference type="EMBL" id="BT124158">
    <property type="protein sequence ID" value="ADE77430.1"/>
    <property type="molecule type" value="mRNA"/>
</dbReference>
<dbReference type="GO" id="GO:0000151">
    <property type="term" value="C:ubiquitin ligase complex"/>
    <property type="evidence" value="ECO:0007669"/>
    <property type="project" value="TreeGrafter"/>
</dbReference>
<dbReference type="PROSITE" id="PS51229">
    <property type="entry name" value="DCUN1"/>
    <property type="match status" value="1"/>
</dbReference>
<name>D5AD11_PICSI</name>
<organism evidence="3">
    <name type="scientific">Picea sitchensis</name>
    <name type="common">Sitka spruce</name>
    <name type="synonym">Pinus sitchensis</name>
    <dbReference type="NCBI Taxonomy" id="3332"/>
    <lineage>
        <taxon>Eukaryota</taxon>
        <taxon>Viridiplantae</taxon>
        <taxon>Streptophyta</taxon>
        <taxon>Embryophyta</taxon>
        <taxon>Tracheophyta</taxon>
        <taxon>Spermatophyta</taxon>
        <taxon>Pinopsida</taxon>
        <taxon>Pinidae</taxon>
        <taxon>Conifers I</taxon>
        <taxon>Pinales</taxon>
        <taxon>Pinaceae</taxon>
        <taxon>Picea</taxon>
    </lineage>
</organism>
<evidence type="ECO:0000259" key="2">
    <source>
        <dbReference type="PROSITE" id="PS51229"/>
    </source>
</evidence>
<accession>D5AD11</accession>
<dbReference type="AlphaFoldDB" id="D5AD11"/>
<sequence length="226" mass="26113">MRRSSTRKTGANAAAAANLTSSAASRVAAKELERIDILFGHYADKDAEGLIGPEGIESLCTDLGVDITNVRILMLAWKMRAAKQGYFNLDEWRRGLKALKVDTVDKLRKALPALEQEVMRPQSFLDFYNYSFRYCLTEDKQKSLDIESVCQLLELVLGNRNQVQVESLVEYLKNQKEYKAINLDQWSCFLRFCDEIHYPDFENYDATLAWPLILDHYVEWVRERQS</sequence>
<dbReference type="GO" id="GO:0097602">
    <property type="term" value="F:cullin family protein binding"/>
    <property type="evidence" value="ECO:0007669"/>
    <property type="project" value="TreeGrafter"/>
</dbReference>
<feature type="domain" description="DCUN1" evidence="2">
    <location>
        <begin position="30"/>
        <end position="222"/>
    </location>
</feature>
<dbReference type="InterPro" id="IPR014764">
    <property type="entry name" value="DCN-prot"/>
</dbReference>
<dbReference type="GO" id="GO:0032182">
    <property type="term" value="F:ubiquitin-like protein binding"/>
    <property type="evidence" value="ECO:0007669"/>
    <property type="project" value="TreeGrafter"/>
</dbReference>
<dbReference type="InterPro" id="IPR005176">
    <property type="entry name" value="PONY_dom"/>
</dbReference>
<dbReference type="InterPro" id="IPR011992">
    <property type="entry name" value="EF-hand-dom_pair"/>
</dbReference>
<dbReference type="Gene3D" id="1.10.238.10">
    <property type="entry name" value="EF-hand"/>
    <property type="match status" value="1"/>
</dbReference>
<dbReference type="InterPro" id="IPR042460">
    <property type="entry name" value="DCN1-like_PONY"/>
</dbReference>
<dbReference type="GO" id="GO:0031624">
    <property type="term" value="F:ubiquitin conjugating enzyme binding"/>
    <property type="evidence" value="ECO:0007669"/>
    <property type="project" value="TreeGrafter"/>
</dbReference>
<dbReference type="Pfam" id="PF03556">
    <property type="entry name" value="Cullin_binding"/>
    <property type="match status" value="1"/>
</dbReference>
<reference evidence="3" key="1">
    <citation type="submission" date="2010-04" db="EMBL/GenBank/DDBJ databases">
        <authorList>
            <person name="Reid K.E."/>
            <person name="Liao N."/>
            <person name="Chan S."/>
            <person name="Docking R."/>
            <person name="Taylor G."/>
            <person name="Moore R."/>
            <person name="Mayo M."/>
            <person name="Munro S."/>
            <person name="King J."/>
            <person name="Yanchuk A."/>
            <person name="Holt R."/>
            <person name="Jones S."/>
            <person name="Marra M."/>
            <person name="Ritland C.E."/>
            <person name="Ritland K."/>
            <person name="Bohlmann J."/>
        </authorList>
    </citation>
    <scope>NUCLEOTIDE SEQUENCE</scope>
    <source>
        <tissue evidence="3">Bud</tissue>
    </source>
</reference>
<dbReference type="Gene3D" id="1.10.238.200">
    <property type="entry name" value="Cullin, PONY binding domain"/>
    <property type="match status" value="1"/>
</dbReference>
<evidence type="ECO:0000313" key="3">
    <source>
        <dbReference type="EMBL" id="ADE77430.1"/>
    </source>
</evidence>
<protein>
    <recommendedName>
        <fullName evidence="1">Defective in cullin neddylation protein</fullName>
    </recommendedName>
</protein>
<dbReference type="PANTHER" id="PTHR12281:SF12">
    <property type="entry name" value="DEFECTIVE IN CULLIN NEDDYLATION PROTEIN"/>
    <property type="match status" value="1"/>
</dbReference>